<dbReference type="AlphaFoldDB" id="A0A5C4XBZ4"/>
<feature type="modified residue" description="4-aspartylphosphate" evidence="4">
    <location>
        <position position="56"/>
    </location>
</feature>
<reference evidence="6 7" key="1">
    <citation type="submission" date="2019-06" db="EMBL/GenBank/DDBJ databases">
        <title>The draft genome of Rhizobium smilacinae PTYR-5.</title>
        <authorList>
            <person name="Liu L."/>
            <person name="Li L."/>
            <person name="Zhang X."/>
        </authorList>
    </citation>
    <scope>NUCLEOTIDE SEQUENCE [LARGE SCALE GENOMIC DNA]</scope>
    <source>
        <strain evidence="6 7">PTYR-5</strain>
    </source>
</reference>
<dbReference type="Proteomes" id="UP000311605">
    <property type="component" value="Unassembled WGS sequence"/>
</dbReference>
<dbReference type="InterPro" id="IPR050595">
    <property type="entry name" value="Bact_response_regulator"/>
</dbReference>
<dbReference type="EMBL" id="VDMN01000007">
    <property type="protein sequence ID" value="TNM60996.1"/>
    <property type="molecule type" value="Genomic_DNA"/>
</dbReference>
<dbReference type="SUPFAM" id="SSF52172">
    <property type="entry name" value="CheY-like"/>
    <property type="match status" value="1"/>
</dbReference>
<evidence type="ECO:0000256" key="4">
    <source>
        <dbReference type="PROSITE-ProRule" id="PRU00169"/>
    </source>
</evidence>
<evidence type="ECO:0000259" key="5">
    <source>
        <dbReference type="PROSITE" id="PS50110"/>
    </source>
</evidence>
<keyword evidence="3" id="KW-0804">Transcription</keyword>
<dbReference type="SMART" id="SM00448">
    <property type="entry name" value="REC"/>
    <property type="match status" value="1"/>
</dbReference>
<keyword evidence="7" id="KW-1185">Reference proteome</keyword>
<evidence type="ECO:0000256" key="1">
    <source>
        <dbReference type="ARBA" id="ARBA00022553"/>
    </source>
</evidence>
<feature type="domain" description="Response regulatory" evidence="5">
    <location>
        <begin position="7"/>
        <end position="121"/>
    </location>
</feature>
<dbReference type="OrthoDB" id="9782655at2"/>
<organism evidence="6 7">
    <name type="scientific">Aliirhizobium smilacinae</name>
    <dbReference type="NCBI Taxonomy" id="1395944"/>
    <lineage>
        <taxon>Bacteria</taxon>
        <taxon>Pseudomonadati</taxon>
        <taxon>Pseudomonadota</taxon>
        <taxon>Alphaproteobacteria</taxon>
        <taxon>Hyphomicrobiales</taxon>
        <taxon>Rhizobiaceae</taxon>
        <taxon>Aliirhizobium</taxon>
    </lineage>
</organism>
<keyword evidence="2" id="KW-0805">Transcription regulation</keyword>
<dbReference type="PANTHER" id="PTHR44591:SF3">
    <property type="entry name" value="RESPONSE REGULATORY DOMAIN-CONTAINING PROTEIN"/>
    <property type="match status" value="1"/>
</dbReference>
<name>A0A5C4XBZ4_9HYPH</name>
<evidence type="ECO:0000256" key="3">
    <source>
        <dbReference type="ARBA" id="ARBA00023163"/>
    </source>
</evidence>
<evidence type="ECO:0000313" key="6">
    <source>
        <dbReference type="EMBL" id="TNM60996.1"/>
    </source>
</evidence>
<keyword evidence="1 4" id="KW-0597">Phosphoprotein</keyword>
<evidence type="ECO:0000313" key="7">
    <source>
        <dbReference type="Proteomes" id="UP000311605"/>
    </source>
</evidence>
<dbReference type="InterPro" id="IPR001789">
    <property type="entry name" value="Sig_transdc_resp-reg_receiver"/>
</dbReference>
<evidence type="ECO:0000256" key="2">
    <source>
        <dbReference type="ARBA" id="ARBA00023015"/>
    </source>
</evidence>
<dbReference type="PANTHER" id="PTHR44591">
    <property type="entry name" value="STRESS RESPONSE REGULATOR PROTEIN 1"/>
    <property type="match status" value="1"/>
</dbReference>
<accession>A0A5C4XBZ4</accession>
<dbReference type="Pfam" id="PF00072">
    <property type="entry name" value="Response_reg"/>
    <property type="match status" value="1"/>
</dbReference>
<dbReference type="InterPro" id="IPR011006">
    <property type="entry name" value="CheY-like_superfamily"/>
</dbReference>
<dbReference type="PROSITE" id="PS50110">
    <property type="entry name" value="RESPONSE_REGULATORY"/>
    <property type="match status" value="1"/>
</dbReference>
<gene>
    <name evidence="6" type="ORF">FHP24_24735</name>
</gene>
<comment type="caution">
    <text evidence="6">The sequence shown here is derived from an EMBL/GenBank/DDBJ whole genome shotgun (WGS) entry which is preliminary data.</text>
</comment>
<protein>
    <submittedName>
        <fullName evidence="6">Response regulator</fullName>
    </submittedName>
</protein>
<dbReference type="Gene3D" id="3.40.50.2300">
    <property type="match status" value="1"/>
</dbReference>
<sequence>MESVKFRVAIVDDDEIVRRALRRMIKSLSFDPVEFATGETFLSALSENTFSCALIDLHMPGLNGVDVMARMRRDGYNVPVIIITGGDVPKMRERCLKAGAADYLVKPVERETVSDMIRLLVQ</sequence>
<proteinExistence type="predicted"/>
<dbReference type="GO" id="GO:0000160">
    <property type="term" value="P:phosphorelay signal transduction system"/>
    <property type="evidence" value="ECO:0007669"/>
    <property type="project" value="InterPro"/>
</dbReference>